<gene>
    <name evidence="3" type="ORF">BC739_001906</name>
</gene>
<dbReference type="PANTHER" id="PTHR43798:SF31">
    <property type="entry name" value="AB HYDROLASE SUPERFAMILY PROTEIN YCLE"/>
    <property type="match status" value="1"/>
</dbReference>
<dbReference type="PANTHER" id="PTHR43798">
    <property type="entry name" value="MONOACYLGLYCEROL LIPASE"/>
    <property type="match status" value="1"/>
</dbReference>
<dbReference type="RefSeq" id="WP_025357766.1">
    <property type="nucleotide sequence ID" value="NZ_BAAABQ010000001.1"/>
</dbReference>
<evidence type="ECO:0000259" key="2">
    <source>
        <dbReference type="Pfam" id="PF12697"/>
    </source>
</evidence>
<organism evidence="3 4">
    <name type="scientific">Kutzneria viridogrisea</name>
    <dbReference type="NCBI Taxonomy" id="47990"/>
    <lineage>
        <taxon>Bacteria</taxon>
        <taxon>Bacillati</taxon>
        <taxon>Actinomycetota</taxon>
        <taxon>Actinomycetes</taxon>
        <taxon>Pseudonocardiales</taxon>
        <taxon>Pseudonocardiaceae</taxon>
        <taxon>Kutzneria</taxon>
    </lineage>
</organism>
<proteinExistence type="predicted"/>
<feature type="domain" description="AB hydrolase-1" evidence="2">
    <location>
        <begin position="32"/>
        <end position="248"/>
    </location>
</feature>
<dbReference type="InterPro" id="IPR050266">
    <property type="entry name" value="AB_hydrolase_sf"/>
</dbReference>
<dbReference type="Gene3D" id="3.40.50.1820">
    <property type="entry name" value="alpha/beta hydrolase"/>
    <property type="match status" value="1"/>
</dbReference>
<dbReference type="Pfam" id="PF12697">
    <property type="entry name" value="Abhydrolase_6"/>
    <property type="match status" value="1"/>
</dbReference>
<accession>A0ABR6BCW5</accession>
<protein>
    <submittedName>
        <fullName evidence="3">Pimeloyl-ACP methyl ester carboxylesterase</fullName>
    </submittedName>
</protein>
<keyword evidence="4" id="KW-1185">Reference proteome</keyword>
<keyword evidence="1" id="KW-0378">Hydrolase</keyword>
<evidence type="ECO:0000313" key="4">
    <source>
        <dbReference type="Proteomes" id="UP000517916"/>
    </source>
</evidence>
<dbReference type="SUPFAM" id="SSF53474">
    <property type="entry name" value="alpha/beta-Hydrolases"/>
    <property type="match status" value="1"/>
</dbReference>
<dbReference type="InterPro" id="IPR029058">
    <property type="entry name" value="AB_hydrolase_fold"/>
</dbReference>
<name>A0ABR6BCW5_9PSEU</name>
<evidence type="ECO:0000313" key="3">
    <source>
        <dbReference type="EMBL" id="MBA8924709.1"/>
    </source>
</evidence>
<dbReference type="InterPro" id="IPR000073">
    <property type="entry name" value="AB_hydrolase_1"/>
</dbReference>
<dbReference type="Proteomes" id="UP000517916">
    <property type="component" value="Unassembled WGS sequence"/>
</dbReference>
<comment type="caution">
    <text evidence="3">The sequence shown here is derived from an EMBL/GenBank/DDBJ whole genome shotgun (WGS) entry which is preliminary data.</text>
</comment>
<dbReference type="EMBL" id="JACJID010000001">
    <property type="protein sequence ID" value="MBA8924709.1"/>
    <property type="molecule type" value="Genomic_DNA"/>
</dbReference>
<sequence>MGTITSADGTKIAYETHGHGPALIAVDGANCHRAFGGMLPLAELLAPQFTVYAYDRRGRGQSGDTAPYAVRREVEDIAALITEAGGSAHLYGMSSGAILAMEAVASGLPVTKLALYEPPFTNEPDGDLAAAAKFNRDLDALLAADRRADAVELFMTRVGVPAVAIAGMRRSPAWPQFEAIAPTLAYDMAIVGDARVPRERAARITVPTLVLTGADTSPELHAGSLAVAQAVPHARHQVLDGQSHQVDPAVLAPLLAEFFA</sequence>
<evidence type="ECO:0000256" key="1">
    <source>
        <dbReference type="ARBA" id="ARBA00022801"/>
    </source>
</evidence>
<reference evidence="3 4" key="1">
    <citation type="submission" date="2020-08" db="EMBL/GenBank/DDBJ databases">
        <title>Genomic Encyclopedia of Archaeal and Bacterial Type Strains, Phase II (KMG-II): from individual species to whole genera.</title>
        <authorList>
            <person name="Goeker M."/>
        </authorList>
    </citation>
    <scope>NUCLEOTIDE SEQUENCE [LARGE SCALE GENOMIC DNA]</scope>
    <source>
        <strain evidence="3 4">DSM 43850</strain>
    </source>
</reference>